<comment type="caution">
    <text evidence="2">The sequence shown here is derived from an EMBL/GenBank/DDBJ whole genome shotgun (WGS) entry which is preliminary data.</text>
</comment>
<organism evidence="2 3">
    <name type="scientific">Cronartium quercuum f. sp. fusiforme G11</name>
    <dbReference type="NCBI Taxonomy" id="708437"/>
    <lineage>
        <taxon>Eukaryota</taxon>
        <taxon>Fungi</taxon>
        <taxon>Dikarya</taxon>
        <taxon>Basidiomycota</taxon>
        <taxon>Pucciniomycotina</taxon>
        <taxon>Pucciniomycetes</taxon>
        <taxon>Pucciniales</taxon>
        <taxon>Coleosporiaceae</taxon>
        <taxon>Cronartium</taxon>
    </lineage>
</organism>
<gene>
    <name evidence="2" type="ORF">CROQUDRAFT_90202</name>
</gene>
<dbReference type="AlphaFoldDB" id="A0A9P6NQP0"/>
<reference evidence="2" key="1">
    <citation type="submission" date="2013-11" db="EMBL/GenBank/DDBJ databases">
        <title>Genome sequence of the fusiform rust pathogen reveals effectors for host alternation and coevolution with pine.</title>
        <authorList>
            <consortium name="DOE Joint Genome Institute"/>
            <person name="Smith K."/>
            <person name="Pendleton A."/>
            <person name="Kubisiak T."/>
            <person name="Anderson C."/>
            <person name="Salamov A."/>
            <person name="Aerts A."/>
            <person name="Riley R."/>
            <person name="Clum A."/>
            <person name="Lindquist E."/>
            <person name="Ence D."/>
            <person name="Campbell M."/>
            <person name="Kronenberg Z."/>
            <person name="Feau N."/>
            <person name="Dhillon B."/>
            <person name="Hamelin R."/>
            <person name="Burleigh J."/>
            <person name="Smith J."/>
            <person name="Yandell M."/>
            <person name="Nelson C."/>
            <person name="Grigoriev I."/>
            <person name="Davis J."/>
        </authorList>
    </citation>
    <scope>NUCLEOTIDE SEQUENCE</scope>
    <source>
        <strain evidence="2">G11</strain>
    </source>
</reference>
<proteinExistence type="predicted"/>
<dbReference type="EMBL" id="MU167236">
    <property type="protein sequence ID" value="KAG0148488.1"/>
    <property type="molecule type" value="Genomic_DNA"/>
</dbReference>
<protein>
    <submittedName>
        <fullName evidence="2">Uncharacterized protein</fullName>
    </submittedName>
</protein>
<dbReference type="Proteomes" id="UP000886653">
    <property type="component" value="Unassembled WGS sequence"/>
</dbReference>
<evidence type="ECO:0000313" key="2">
    <source>
        <dbReference type="EMBL" id="KAG0148488.1"/>
    </source>
</evidence>
<feature type="region of interest" description="Disordered" evidence="1">
    <location>
        <begin position="1"/>
        <end position="22"/>
    </location>
</feature>
<sequence>MHFGQSSRPAPSRSLCPRPSNPPSPQACSPACATATTAPCATRFTPIAPRLPQYSSSRVSQCFIETHVCLSQVENDLESFLRGMKPGHLPVLEIFNSDDASISEWTFLCIIQYAIPTPDKGLEMWLCAIRRTSTPQCTRAASYIALSIFEKQGDSSLLWREDEWGMKRLEEAAAAKAGREYWPGPPLDFSDGAMAIPHHMAAYDGIYKQNFQSRHSFWACWTTESKFVLLPLLWWPQSLELSVNDQLHIFPQTKVEDGQVFYEKVIEAAGCLTGAGSLKCFRKVDYKKLVEAANISPGTFSRDRYPSTFRASVAGRFLTGSFQELVKRGKVAKFHVLSGMSDDCGKLLTFVEAAHLYTELDVLFSE</sequence>
<keyword evidence="3" id="KW-1185">Reference proteome</keyword>
<name>A0A9P6NQP0_9BASI</name>
<evidence type="ECO:0000313" key="3">
    <source>
        <dbReference type="Proteomes" id="UP000886653"/>
    </source>
</evidence>
<dbReference type="SUPFAM" id="SSF53474">
    <property type="entry name" value="alpha/beta-Hydrolases"/>
    <property type="match status" value="1"/>
</dbReference>
<dbReference type="InterPro" id="IPR029058">
    <property type="entry name" value="AB_hydrolase_fold"/>
</dbReference>
<evidence type="ECO:0000256" key="1">
    <source>
        <dbReference type="SAM" id="MobiDB-lite"/>
    </source>
</evidence>
<accession>A0A9P6NQP0</accession>
<dbReference type="Gene3D" id="3.40.50.1820">
    <property type="entry name" value="alpha/beta hydrolase"/>
    <property type="match status" value="1"/>
</dbReference>